<organism evidence="2 3">
    <name type="scientific">Riccia fluitans</name>
    <dbReference type="NCBI Taxonomy" id="41844"/>
    <lineage>
        <taxon>Eukaryota</taxon>
        <taxon>Viridiplantae</taxon>
        <taxon>Streptophyta</taxon>
        <taxon>Embryophyta</taxon>
        <taxon>Marchantiophyta</taxon>
        <taxon>Marchantiopsida</taxon>
        <taxon>Marchantiidae</taxon>
        <taxon>Marchantiales</taxon>
        <taxon>Ricciaceae</taxon>
        <taxon>Riccia</taxon>
    </lineage>
</organism>
<feature type="compositionally biased region" description="Basic residues" evidence="1">
    <location>
        <begin position="14"/>
        <end position="24"/>
    </location>
</feature>
<comment type="caution">
    <text evidence="2">The sequence shown here is derived from an EMBL/GenBank/DDBJ whole genome shotgun (WGS) entry which is preliminary data.</text>
</comment>
<dbReference type="EMBL" id="JBHFFA010000008">
    <property type="protein sequence ID" value="KAL2609088.1"/>
    <property type="molecule type" value="Genomic_DNA"/>
</dbReference>
<evidence type="ECO:0000256" key="1">
    <source>
        <dbReference type="SAM" id="MobiDB-lite"/>
    </source>
</evidence>
<reference evidence="2 3" key="1">
    <citation type="submission" date="2024-09" db="EMBL/GenBank/DDBJ databases">
        <title>Chromosome-scale assembly of Riccia fluitans.</title>
        <authorList>
            <person name="Paukszto L."/>
            <person name="Sawicki J."/>
            <person name="Karawczyk K."/>
            <person name="Piernik-Szablinska J."/>
            <person name="Szczecinska M."/>
            <person name="Mazdziarz M."/>
        </authorList>
    </citation>
    <scope>NUCLEOTIDE SEQUENCE [LARGE SCALE GENOMIC DNA]</scope>
    <source>
        <strain evidence="2">Rf_01</strain>
        <tissue evidence="2">Aerial parts of the thallus</tissue>
    </source>
</reference>
<proteinExistence type="predicted"/>
<sequence length="144" mass="16446">MEPSTPVNTLRSKKEARPRRRNRRRYEDSENSPALGMEIPQDCDELRRSTLFTNCLPSCATTVRFAKWTSGKELPQAKRKWQNFAERTGLELELAFSNAQSSTLLMVPLKVVTFNPELESQSSYIAHGPVEGKGIAFEKIWNGW</sequence>
<accession>A0ABD1XNH6</accession>
<dbReference type="AlphaFoldDB" id="A0ABD1XNH6"/>
<name>A0ABD1XNH6_9MARC</name>
<dbReference type="Proteomes" id="UP001605036">
    <property type="component" value="Unassembled WGS sequence"/>
</dbReference>
<evidence type="ECO:0000313" key="2">
    <source>
        <dbReference type="EMBL" id="KAL2609088.1"/>
    </source>
</evidence>
<protein>
    <submittedName>
        <fullName evidence="2">Uncharacterized protein</fullName>
    </submittedName>
</protein>
<feature type="compositionally biased region" description="Polar residues" evidence="1">
    <location>
        <begin position="1"/>
        <end position="10"/>
    </location>
</feature>
<gene>
    <name evidence="2" type="ORF">R1flu_027661</name>
</gene>
<evidence type="ECO:0000313" key="3">
    <source>
        <dbReference type="Proteomes" id="UP001605036"/>
    </source>
</evidence>
<keyword evidence="3" id="KW-1185">Reference proteome</keyword>
<feature type="region of interest" description="Disordered" evidence="1">
    <location>
        <begin position="1"/>
        <end position="39"/>
    </location>
</feature>